<feature type="transmembrane region" description="Helical" evidence="1">
    <location>
        <begin position="58"/>
        <end position="81"/>
    </location>
</feature>
<organism evidence="3 4">
    <name type="scientific">Limnospira platensis NIES-46</name>
    <dbReference type="NCBI Taxonomy" id="1236695"/>
    <lineage>
        <taxon>Bacteria</taxon>
        <taxon>Bacillati</taxon>
        <taxon>Cyanobacteriota</taxon>
        <taxon>Cyanophyceae</taxon>
        <taxon>Oscillatoriophycideae</taxon>
        <taxon>Oscillatoriales</taxon>
        <taxon>Sirenicapillariaceae</taxon>
        <taxon>Limnospira</taxon>
    </lineage>
</organism>
<keyword evidence="1" id="KW-0472">Membrane</keyword>
<dbReference type="EMBL" id="BIMW01000076">
    <property type="protein sequence ID" value="GCE93676.1"/>
    <property type="molecule type" value="Genomic_DNA"/>
</dbReference>
<evidence type="ECO:0008006" key="5">
    <source>
        <dbReference type="Google" id="ProtNLM"/>
    </source>
</evidence>
<feature type="signal peptide" evidence="2">
    <location>
        <begin position="1"/>
        <end position="19"/>
    </location>
</feature>
<keyword evidence="1" id="KW-1133">Transmembrane helix</keyword>
<reference evidence="3 4" key="1">
    <citation type="journal article" date="2019" name="J Genomics">
        <title>The Draft Genome of a Hydrogen-producing Cyanobacterium, Arthrospira platensis NIES-46.</title>
        <authorList>
            <person name="Suzuki S."/>
            <person name="Yamaguchi H."/>
            <person name="Kawachi M."/>
        </authorList>
    </citation>
    <scope>NUCLEOTIDE SEQUENCE [LARGE SCALE GENOMIC DNA]</scope>
    <source>
        <strain evidence="3 4">NIES-46</strain>
    </source>
</reference>
<proteinExistence type="predicted"/>
<protein>
    <recommendedName>
        <fullName evidence="5">Lipoprotein</fullName>
    </recommendedName>
</protein>
<sequence>MKRLSVLASAMAIATVSLATTAATACVFSSKGQATEGAATTKLTSFWHNMSLFKSDYKAIAAIAGVTGLAAAGAAGGAYAYRRMAISTQHPEAPGGSLDLNDDIITENTAIEAEQPTESEVVAIK</sequence>
<keyword evidence="1" id="KW-0812">Transmembrane</keyword>
<gene>
    <name evidence="3" type="ORF">NIES46_17280</name>
</gene>
<evidence type="ECO:0000256" key="2">
    <source>
        <dbReference type="SAM" id="SignalP"/>
    </source>
</evidence>
<evidence type="ECO:0000313" key="3">
    <source>
        <dbReference type="EMBL" id="GCE93676.1"/>
    </source>
</evidence>
<comment type="caution">
    <text evidence="3">The sequence shown here is derived from an EMBL/GenBank/DDBJ whole genome shotgun (WGS) entry which is preliminary data.</text>
</comment>
<keyword evidence="4" id="KW-1185">Reference proteome</keyword>
<accession>A0A5M3T799</accession>
<feature type="chain" id="PRO_5046530386" description="Lipoprotein" evidence="2">
    <location>
        <begin position="20"/>
        <end position="125"/>
    </location>
</feature>
<keyword evidence="2" id="KW-0732">Signal</keyword>
<dbReference type="Proteomes" id="UP000326169">
    <property type="component" value="Unassembled WGS sequence"/>
</dbReference>
<evidence type="ECO:0000313" key="4">
    <source>
        <dbReference type="Proteomes" id="UP000326169"/>
    </source>
</evidence>
<evidence type="ECO:0000256" key="1">
    <source>
        <dbReference type="SAM" id="Phobius"/>
    </source>
</evidence>
<dbReference type="PROSITE" id="PS51257">
    <property type="entry name" value="PROKAR_LIPOPROTEIN"/>
    <property type="match status" value="1"/>
</dbReference>
<name>A0A5M3T799_LIMPL</name>
<dbReference type="RefSeq" id="WP_043468745.1">
    <property type="nucleotide sequence ID" value="NZ_BIMW01000076.1"/>
</dbReference>
<dbReference type="GeneID" id="301682586"/>